<dbReference type="PANTHER" id="PTHR10783:SF103">
    <property type="entry name" value="SOLUTE CARRIER FAMILY 53 MEMBER 1"/>
    <property type="match status" value="1"/>
</dbReference>
<evidence type="ECO:0000256" key="2">
    <source>
        <dbReference type="ARBA" id="ARBA00009665"/>
    </source>
</evidence>
<evidence type="ECO:0000259" key="10">
    <source>
        <dbReference type="PROSITE" id="PS51382"/>
    </source>
</evidence>
<evidence type="ECO:0000256" key="7">
    <source>
        <dbReference type="SAM" id="MobiDB-lite"/>
    </source>
</evidence>
<proteinExistence type="inferred from homology"/>
<feature type="transmembrane region" description="Helical" evidence="8">
    <location>
        <begin position="218"/>
        <end position="239"/>
    </location>
</feature>
<dbReference type="GO" id="GO:0005794">
    <property type="term" value="C:Golgi apparatus"/>
    <property type="evidence" value="ECO:0007669"/>
    <property type="project" value="TreeGrafter"/>
</dbReference>
<dbReference type="InterPro" id="IPR004331">
    <property type="entry name" value="SPX_dom"/>
</dbReference>
<feature type="region of interest" description="Disordered" evidence="7">
    <location>
        <begin position="734"/>
        <end position="760"/>
    </location>
</feature>
<protein>
    <submittedName>
        <fullName evidence="11">EXS family protein</fullName>
    </submittedName>
    <submittedName>
        <fullName evidence="12">EXS_family protein</fullName>
    </submittedName>
</protein>
<feature type="domain" description="EXS" evidence="9">
    <location>
        <begin position="420"/>
        <end position="626"/>
    </location>
</feature>
<dbReference type="GO" id="GO:0005886">
    <property type="term" value="C:plasma membrane"/>
    <property type="evidence" value="ECO:0007669"/>
    <property type="project" value="TreeGrafter"/>
</dbReference>
<evidence type="ECO:0000256" key="3">
    <source>
        <dbReference type="ARBA" id="ARBA00022692"/>
    </source>
</evidence>
<gene>
    <name evidence="12" type="ORF">HINF_LOCUS29397</name>
    <name evidence="11" type="ORF">HINF_LOCUS42290</name>
</gene>
<evidence type="ECO:0000256" key="1">
    <source>
        <dbReference type="ARBA" id="ARBA00004141"/>
    </source>
</evidence>
<evidence type="ECO:0000313" key="12">
    <source>
        <dbReference type="EMBL" id="CAL6023976.1"/>
    </source>
</evidence>
<comment type="caution">
    <text evidence="11">The sequence shown here is derived from an EMBL/GenBank/DDBJ whole genome shotgun (WGS) entry which is preliminary data.</text>
</comment>
<comment type="subcellular location">
    <subcellularLocation>
        <location evidence="1">Membrane</location>
        <topology evidence="1">Multi-pass membrane protein</topology>
    </subcellularLocation>
</comment>
<dbReference type="GO" id="GO:0016036">
    <property type="term" value="P:cellular response to phosphate starvation"/>
    <property type="evidence" value="ECO:0007669"/>
    <property type="project" value="TreeGrafter"/>
</dbReference>
<keyword evidence="3 8" id="KW-0812">Transmembrane</keyword>
<evidence type="ECO:0000256" key="5">
    <source>
        <dbReference type="ARBA" id="ARBA00023136"/>
    </source>
</evidence>
<dbReference type="EMBL" id="CATOUU010000849">
    <property type="protein sequence ID" value="CAI9954645.1"/>
    <property type="molecule type" value="Genomic_DNA"/>
</dbReference>
<feature type="transmembrane region" description="Helical" evidence="8">
    <location>
        <begin position="259"/>
        <end position="278"/>
    </location>
</feature>
<accession>A0AA86Q970</accession>
<feature type="coiled-coil region" evidence="6">
    <location>
        <begin position="798"/>
        <end position="828"/>
    </location>
</feature>
<feature type="transmembrane region" description="Helical" evidence="8">
    <location>
        <begin position="299"/>
        <end position="322"/>
    </location>
</feature>
<organism evidence="11">
    <name type="scientific">Hexamita inflata</name>
    <dbReference type="NCBI Taxonomy" id="28002"/>
    <lineage>
        <taxon>Eukaryota</taxon>
        <taxon>Metamonada</taxon>
        <taxon>Diplomonadida</taxon>
        <taxon>Hexamitidae</taxon>
        <taxon>Hexamitinae</taxon>
        <taxon>Hexamita</taxon>
    </lineage>
</organism>
<dbReference type="PROSITE" id="PS51380">
    <property type="entry name" value="EXS"/>
    <property type="match status" value="1"/>
</dbReference>
<sequence length="850" mass="99913">MQLEVNPDWQHKYVRYSFLMNICHQIDQQDTNEKDKIKNLFSHKIQHYRSVSQQKEIESIKTLSKEFLFEMQKDLDTIDMFFAQEMEKIKSLAADVVHMSSKALAICLERSKCRVITTKMQECLNQSTLLQNYAILNNEQLKKLVNLHDKASTHTYDANRWLESKLKKCSFDKKDLFEGIEQDLSTAYSNLFQVSQKRALVELKKKDKMKETKQRGNGTYMLLGVDLMLILFLINFQAYFTNKGNILSLTQQMVIRSNFIIASLLVGLGLNILTMHSYKINYVFILQIPQGVVKTGHMQLMTIASIQLCIVIISTCFCYIGILSLNDANVPILFGNTLYKIISIIKPTYWLSIPILCLPLFTIYDLIKAKGKDSIASYILTTFFKVFTPWRQPIEFHHFLFCSTCVSCREAFKDILTIITCNQLPDYIIVLFENTFNVFRILQAFIRTKQLKKFYPHGFYMIQFTLNIFNTMNQIAKIKNVKTTYWTFVGFKTVDSIYKLYWDVFEDWGLVTGGSSGIKFRYKPQEWAYGRYVRRPTLLPLWQIILYHIIDYFSVTIWIVTCFSSLKHITTQFWFTCFSQEMPLVRRIVWMIIRMDNQQQTNVESYVSTNYIPQPLDDFDRQNYQRLEQKKKDQEILDQLAELQLVFNNDKGKDHIIEITNQFQITKNKLVNLDIDNVLSNLKRKNSRHASTDLQSEIKPDFDLKISDFIQQTKSNNIIAENQKQSESQSKILKQNKNQVKSTQQTTTKQTTKQKQVKNEHKKIPNDMNIMIPKDNLTHQSNTQQTIANKLKPFITKNANITDELKTLQNKQKELQKKQKMKILMKKETQEFALEEENQLYTKNETVEHE</sequence>
<feature type="compositionally biased region" description="Low complexity" evidence="7">
    <location>
        <begin position="735"/>
        <end position="754"/>
    </location>
</feature>
<dbReference type="AlphaFoldDB" id="A0AA86Q970"/>
<evidence type="ECO:0000256" key="4">
    <source>
        <dbReference type="ARBA" id="ARBA00022989"/>
    </source>
</evidence>
<keyword evidence="5 8" id="KW-0472">Membrane</keyword>
<keyword evidence="13" id="KW-1185">Reference proteome</keyword>
<evidence type="ECO:0000259" key="9">
    <source>
        <dbReference type="PROSITE" id="PS51380"/>
    </source>
</evidence>
<comment type="similarity">
    <text evidence="2">Belongs to the SYG1 (TC 2.A.94) family.</text>
</comment>
<reference evidence="11" key="1">
    <citation type="submission" date="2023-06" db="EMBL/GenBank/DDBJ databases">
        <authorList>
            <person name="Kurt Z."/>
        </authorList>
    </citation>
    <scope>NUCLEOTIDE SEQUENCE</scope>
</reference>
<dbReference type="InterPro" id="IPR004342">
    <property type="entry name" value="EXS_C"/>
</dbReference>
<reference evidence="12 13" key="2">
    <citation type="submission" date="2024-07" db="EMBL/GenBank/DDBJ databases">
        <authorList>
            <person name="Akdeniz Z."/>
        </authorList>
    </citation>
    <scope>NUCLEOTIDE SEQUENCE [LARGE SCALE GENOMIC DNA]</scope>
</reference>
<dbReference type="EMBL" id="CAXDID020000094">
    <property type="protein sequence ID" value="CAL6023976.1"/>
    <property type="molecule type" value="Genomic_DNA"/>
</dbReference>
<feature type="transmembrane region" description="Helical" evidence="8">
    <location>
        <begin position="349"/>
        <end position="367"/>
    </location>
</feature>
<dbReference type="GO" id="GO:0000822">
    <property type="term" value="F:inositol hexakisphosphate binding"/>
    <property type="evidence" value="ECO:0007669"/>
    <property type="project" value="TreeGrafter"/>
</dbReference>
<evidence type="ECO:0000313" key="13">
    <source>
        <dbReference type="Proteomes" id="UP001642409"/>
    </source>
</evidence>
<dbReference type="Pfam" id="PF03124">
    <property type="entry name" value="EXS"/>
    <property type="match status" value="1"/>
</dbReference>
<keyword evidence="6" id="KW-0175">Coiled coil</keyword>
<keyword evidence="4 8" id="KW-1133">Transmembrane helix</keyword>
<dbReference type="PROSITE" id="PS51382">
    <property type="entry name" value="SPX"/>
    <property type="match status" value="1"/>
</dbReference>
<feature type="transmembrane region" description="Helical" evidence="8">
    <location>
        <begin position="541"/>
        <end position="560"/>
    </location>
</feature>
<name>A0AA86Q970_9EUKA</name>
<dbReference type="GO" id="GO:0006817">
    <property type="term" value="P:phosphate ion transport"/>
    <property type="evidence" value="ECO:0007669"/>
    <property type="project" value="TreeGrafter"/>
</dbReference>
<evidence type="ECO:0000256" key="8">
    <source>
        <dbReference type="SAM" id="Phobius"/>
    </source>
</evidence>
<evidence type="ECO:0000313" key="11">
    <source>
        <dbReference type="EMBL" id="CAI9954645.1"/>
    </source>
</evidence>
<feature type="domain" description="SPX" evidence="10">
    <location>
        <begin position="1"/>
        <end position="162"/>
    </location>
</feature>
<dbReference type="Proteomes" id="UP001642409">
    <property type="component" value="Unassembled WGS sequence"/>
</dbReference>
<evidence type="ECO:0000256" key="6">
    <source>
        <dbReference type="SAM" id="Coils"/>
    </source>
</evidence>
<dbReference type="PANTHER" id="PTHR10783">
    <property type="entry name" value="XENOTROPIC AND POLYTROPIC RETROVIRUS RECEPTOR 1-RELATED"/>
    <property type="match status" value="1"/>
</dbReference>